<dbReference type="PANTHER" id="PTHR21310">
    <property type="entry name" value="AMINOGLYCOSIDE PHOSPHOTRANSFERASE-RELATED-RELATED"/>
    <property type="match status" value="1"/>
</dbReference>
<name>A0A9W5ZWA8_ASPNG</name>
<dbReference type="AlphaFoldDB" id="A0A9W5ZWA8"/>
<dbReference type="Proteomes" id="UP001144191">
    <property type="component" value="Unassembled WGS sequence"/>
</dbReference>
<reference evidence="1" key="1">
    <citation type="submission" date="2022-07" db="EMBL/GenBank/DDBJ databases">
        <title>Taxonomy of Aspergillus series Nigri: significant species reduction supported by multi-species coalescent approaches.</title>
        <authorList>
            <person name="Bian C."/>
            <person name="Kusuya Y."/>
            <person name="Sklenar F."/>
            <person name="D'hooge E."/>
            <person name="Yaguchi T."/>
            <person name="Takahashi H."/>
            <person name="Hubka V."/>
        </authorList>
    </citation>
    <scope>NUCLEOTIDE SEQUENCE</scope>
    <source>
        <strain evidence="1">IFM 63604</strain>
    </source>
</reference>
<gene>
    <name evidence="1" type="ORF">AnigIFM63604_001879</name>
</gene>
<proteinExistence type="predicted"/>
<dbReference type="PANTHER" id="PTHR21310:SF37">
    <property type="entry name" value="AMINOGLYCOSIDE PHOSPHOTRANSFERASE DOMAIN-CONTAINING PROTEIN"/>
    <property type="match status" value="1"/>
</dbReference>
<evidence type="ECO:0000313" key="1">
    <source>
        <dbReference type="EMBL" id="GLA47448.1"/>
    </source>
</evidence>
<dbReference type="EMBL" id="BRPB01000013">
    <property type="protein sequence ID" value="GLA47448.1"/>
    <property type="molecule type" value="Genomic_DNA"/>
</dbReference>
<evidence type="ECO:0000313" key="2">
    <source>
        <dbReference type="Proteomes" id="UP001144191"/>
    </source>
</evidence>
<sequence>MKSLDGVSAIIRFPKPGVEMFPEEKVRNEVAAIQYSQDNTSIPVPFVPHCGTKEESPLGFGPFIVMDYIDHVNTMSDVFTTPGLGISECHYLDPKVDVEMLEMMHGQFAGILLQLNRLSLPRIGSMECLEEFSYEVDNRPLSLHMDELVRLGTLPRSALPDSTFSISSSYSDNLAELHMEHLKHQHDDAVESATDYRHKYVPRQLFRRLAKNRRLSASSVGMGA</sequence>
<comment type="caution">
    <text evidence="1">The sequence shown here is derived from an EMBL/GenBank/DDBJ whole genome shotgun (WGS) entry which is preliminary data.</text>
</comment>
<protein>
    <submittedName>
        <fullName evidence="1">Uncharacterized protein</fullName>
    </submittedName>
</protein>
<accession>A0A9W5ZWA8</accession>
<dbReference type="InterPro" id="IPR051678">
    <property type="entry name" value="AGP_Transferase"/>
</dbReference>
<organism evidence="1 2">
    <name type="scientific">Aspergillus niger</name>
    <dbReference type="NCBI Taxonomy" id="5061"/>
    <lineage>
        <taxon>Eukaryota</taxon>
        <taxon>Fungi</taxon>
        <taxon>Dikarya</taxon>
        <taxon>Ascomycota</taxon>
        <taxon>Pezizomycotina</taxon>
        <taxon>Eurotiomycetes</taxon>
        <taxon>Eurotiomycetidae</taxon>
        <taxon>Eurotiales</taxon>
        <taxon>Aspergillaceae</taxon>
        <taxon>Aspergillus</taxon>
        <taxon>Aspergillus subgen. Circumdati</taxon>
    </lineage>
</organism>